<feature type="transmembrane region" description="Helical" evidence="1">
    <location>
        <begin position="197"/>
        <end position="215"/>
    </location>
</feature>
<gene>
    <name evidence="2" type="ORF">FD145_505</name>
</gene>
<sequence length="228" mass="25686">MFKKYYDAATMIFFRPILFFSKMPQGEWKDDAFNFCGMTSFLISFVVSLVVFINQLIPIGSTLWEGLSGIKMLMVLPIMVVLAFMFFIIIFSIVGGILMAVFFALFYAIGCLQFWAGKYLGGKGELNLLVKASLYSSAVFLIMILAALLALLSKRGIIDFTNFRIGYNIVYSFVILYLYGILAIAQRKVHGFEKWKAFSVAVLPIILMIIIGIVIDKAILPKVVNWVT</sequence>
<proteinExistence type="predicted"/>
<evidence type="ECO:0000313" key="2">
    <source>
        <dbReference type="EMBL" id="KAF0134674.1"/>
    </source>
</evidence>
<dbReference type="EMBL" id="WPAF01000006">
    <property type="protein sequence ID" value="KAF0134674.1"/>
    <property type="molecule type" value="Genomic_DNA"/>
</dbReference>
<dbReference type="AlphaFoldDB" id="A0A833L1Q5"/>
<dbReference type="Proteomes" id="UP000488506">
    <property type="component" value="Unassembled WGS sequence"/>
</dbReference>
<accession>A0A833L1Q5</accession>
<keyword evidence="1" id="KW-1133">Transmembrane helix</keyword>
<keyword evidence="1" id="KW-0812">Transmembrane</keyword>
<organism evidence="2 3">
    <name type="scientific">Candidatus Saganbacteria bacterium</name>
    <dbReference type="NCBI Taxonomy" id="2575572"/>
    <lineage>
        <taxon>Bacteria</taxon>
        <taxon>Bacillati</taxon>
        <taxon>Saganbacteria</taxon>
    </lineage>
</organism>
<evidence type="ECO:0000313" key="3">
    <source>
        <dbReference type="Proteomes" id="UP000488506"/>
    </source>
</evidence>
<name>A0A833L1Q5_UNCSA</name>
<evidence type="ECO:0008006" key="4">
    <source>
        <dbReference type="Google" id="ProtNLM"/>
    </source>
</evidence>
<reference evidence="2 3" key="1">
    <citation type="submission" date="2019-12" db="EMBL/GenBank/DDBJ databases">
        <authorList>
            <person name="Wolfe R."/>
            <person name="Danczak R."/>
            <person name="Wilkins M."/>
        </authorList>
    </citation>
    <scope>NUCLEOTIDE SEQUENCE [LARGE SCALE GENOMIC DNA]</scope>
    <source>
        <strain evidence="2">X2_MaxBin.013</strain>
    </source>
</reference>
<feature type="transmembrane region" description="Helical" evidence="1">
    <location>
        <begin position="73"/>
        <end position="91"/>
    </location>
</feature>
<feature type="transmembrane region" description="Helical" evidence="1">
    <location>
        <begin position="165"/>
        <end position="185"/>
    </location>
</feature>
<feature type="transmembrane region" description="Helical" evidence="1">
    <location>
        <begin position="97"/>
        <end position="116"/>
    </location>
</feature>
<protein>
    <recommendedName>
        <fullName evidence="4">Yip1 domain-containing protein</fullName>
    </recommendedName>
</protein>
<comment type="caution">
    <text evidence="2">The sequence shown here is derived from an EMBL/GenBank/DDBJ whole genome shotgun (WGS) entry which is preliminary data.</text>
</comment>
<evidence type="ECO:0000256" key="1">
    <source>
        <dbReference type="SAM" id="Phobius"/>
    </source>
</evidence>
<feature type="transmembrane region" description="Helical" evidence="1">
    <location>
        <begin position="32"/>
        <end position="53"/>
    </location>
</feature>
<keyword evidence="1" id="KW-0472">Membrane</keyword>
<feature type="transmembrane region" description="Helical" evidence="1">
    <location>
        <begin position="128"/>
        <end position="153"/>
    </location>
</feature>